<dbReference type="GO" id="GO:0005634">
    <property type="term" value="C:nucleus"/>
    <property type="evidence" value="ECO:0007669"/>
    <property type="project" value="UniProtKB-SubCell"/>
</dbReference>
<evidence type="ECO:0000256" key="3">
    <source>
        <dbReference type="SAM" id="MobiDB-lite"/>
    </source>
</evidence>
<reference evidence="5" key="1">
    <citation type="submission" date="2021-07" db="EMBL/GenBank/DDBJ databases">
        <title>Elsinoe batatas strain:CRI-CJ2 Genome sequencing and assembly.</title>
        <authorList>
            <person name="Huang L."/>
        </authorList>
    </citation>
    <scope>NUCLEOTIDE SEQUENCE</scope>
    <source>
        <strain evidence="5">CRI-CJ2</strain>
    </source>
</reference>
<dbReference type="SUPFAM" id="SSF57701">
    <property type="entry name" value="Zn2/Cys6 DNA-binding domain"/>
    <property type="match status" value="1"/>
</dbReference>
<feature type="region of interest" description="Disordered" evidence="3">
    <location>
        <begin position="82"/>
        <end position="122"/>
    </location>
</feature>
<dbReference type="PANTHER" id="PTHR37534:SF25">
    <property type="entry name" value="ZN(II)2CYS6 TRANSCRIPTION FACTOR (EUROFUNG)"/>
    <property type="match status" value="1"/>
</dbReference>
<dbReference type="GO" id="GO:0000976">
    <property type="term" value="F:transcription cis-regulatory region binding"/>
    <property type="evidence" value="ECO:0007669"/>
    <property type="project" value="TreeGrafter"/>
</dbReference>
<dbReference type="InterPro" id="IPR001138">
    <property type="entry name" value="Zn2Cys6_DnaBD"/>
</dbReference>
<dbReference type="GO" id="GO:0008270">
    <property type="term" value="F:zinc ion binding"/>
    <property type="evidence" value="ECO:0007669"/>
    <property type="project" value="InterPro"/>
</dbReference>
<keyword evidence="2" id="KW-0539">Nucleus</keyword>
<evidence type="ECO:0000259" key="4">
    <source>
        <dbReference type="PROSITE" id="PS50048"/>
    </source>
</evidence>
<comment type="caution">
    <text evidence="5">The sequence shown here is derived from an EMBL/GenBank/DDBJ whole genome shotgun (WGS) entry which is preliminary data.</text>
</comment>
<feature type="domain" description="Zn(2)-C6 fungal-type" evidence="4">
    <location>
        <begin position="6"/>
        <end position="38"/>
    </location>
</feature>
<dbReference type="Gene3D" id="4.10.240.10">
    <property type="entry name" value="Zn(2)-C6 fungal-type DNA-binding domain"/>
    <property type="match status" value="1"/>
</dbReference>
<evidence type="ECO:0000256" key="1">
    <source>
        <dbReference type="ARBA" id="ARBA00004123"/>
    </source>
</evidence>
<dbReference type="Pfam" id="PF00172">
    <property type="entry name" value="Zn_clus"/>
    <property type="match status" value="1"/>
</dbReference>
<dbReference type="GO" id="GO:0045944">
    <property type="term" value="P:positive regulation of transcription by RNA polymerase II"/>
    <property type="evidence" value="ECO:0007669"/>
    <property type="project" value="TreeGrafter"/>
</dbReference>
<dbReference type="Pfam" id="PF11951">
    <property type="entry name" value="Fungal_trans_2"/>
    <property type="match status" value="1"/>
</dbReference>
<dbReference type="SMART" id="SM00066">
    <property type="entry name" value="GAL4"/>
    <property type="match status" value="1"/>
</dbReference>
<dbReference type="PROSITE" id="PS00463">
    <property type="entry name" value="ZN2_CY6_FUNGAL_1"/>
    <property type="match status" value="1"/>
</dbReference>
<evidence type="ECO:0000313" key="6">
    <source>
        <dbReference type="Proteomes" id="UP000809789"/>
    </source>
</evidence>
<dbReference type="InterPro" id="IPR036864">
    <property type="entry name" value="Zn2-C6_fun-type_DNA-bd_sf"/>
</dbReference>
<name>A0A8K0L5Y4_9PEZI</name>
<gene>
    <name evidence="5" type="ORF">KVT40_001938</name>
</gene>
<organism evidence="5 6">
    <name type="scientific">Elsinoe batatas</name>
    <dbReference type="NCBI Taxonomy" id="2601811"/>
    <lineage>
        <taxon>Eukaryota</taxon>
        <taxon>Fungi</taxon>
        <taxon>Dikarya</taxon>
        <taxon>Ascomycota</taxon>
        <taxon>Pezizomycotina</taxon>
        <taxon>Dothideomycetes</taxon>
        <taxon>Dothideomycetidae</taxon>
        <taxon>Myriangiales</taxon>
        <taxon>Elsinoaceae</taxon>
        <taxon>Elsinoe</taxon>
    </lineage>
</organism>
<dbReference type="OrthoDB" id="4525710at2759"/>
<comment type="subcellular location">
    <subcellularLocation>
        <location evidence="1">Nucleus</location>
    </subcellularLocation>
</comment>
<proteinExistence type="predicted"/>
<dbReference type="Proteomes" id="UP000809789">
    <property type="component" value="Unassembled WGS sequence"/>
</dbReference>
<dbReference type="PROSITE" id="PS50048">
    <property type="entry name" value="ZN2_CY6_FUNGAL_2"/>
    <property type="match status" value="1"/>
</dbReference>
<dbReference type="CDD" id="cd12148">
    <property type="entry name" value="fungal_TF_MHR"/>
    <property type="match status" value="1"/>
</dbReference>
<dbReference type="PANTHER" id="PTHR37534">
    <property type="entry name" value="TRANSCRIPTIONAL ACTIVATOR PROTEIN UGA3"/>
    <property type="match status" value="1"/>
</dbReference>
<sequence length="598" mass="67032">MRPRKGCQRCRERHAKCTVEQPGRACQRCTKYGEDCDFLPHFRFRSDVPRTELPAEDDTQPSVEWSEEQVGVPIKKRFNYVYENGQDSPPGPDILEQGDTPGEPSTIPSHPTPALDYISPAQASFGPSPASFHFPFDKPTPPAHMGLLNQHDPLSVANMSAMRSPANRIMSAPSPGMISLPSMGELEQSIANSFDRTPPYEITTRLSRPDRAVSHNTQLSISPLGLISGLSFTRREVHLLHFFSSNFGPLADVCDPGAHFTNEIPRRALYKPMILLAVCAVSSRFEAIEAGQVDVESTRYHDRCLPLVIEALSAPEATYDEDLLVTVLLLRIHEEFSSVEDSMHHLLGANQMLNVISKFALSGGMGESASWQALRQIIYASIVQREPLKVDLENYDQSFAAHSSDDGSYGKAMILLCAKVLKIVYGPNTIIAANERSIVEAKIDDWLLRRPRTFYPLTYQKTDPDNGQAFPEITMLNAPGVVGIQYYYVAKILLLLASEPNDQPGPGFVNARQRMLKERQCLNHLFAIMGLALSNDNVHNAKYTACHMLYSCGYLITNRAQREQTVRFLERVPQIVAWRTRQTIEMLQSQWKELDQDT</sequence>
<dbReference type="CDD" id="cd00067">
    <property type="entry name" value="GAL4"/>
    <property type="match status" value="1"/>
</dbReference>
<evidence type="ECO:0000256" key="2">
    <source>
        <dbReference type="ARBA" id="ARBA00023242"/>
    </source>
</evidence>
<dbReference type="GO" id="GO:0000981">
    <property type="term" value="F:DNA-binding transcription factor activity, RNA polymerase II-specific"/>
    <property type="evidence" value="ECO:0007669"/>
    <property type="project" value="InterPro"/>
</dbReference>
<protein>
    <recommendedName>
        <fullName evidence="4">Zn(2)-C6 fungal-type domain-containing protein</fullName>
    </recommendedName>
</protein>
<accession>A0A8K0L5Y4</accession>
<dbReference type="AlphaFoldDB" id="A0A8K0L5Y4"/>
<evidence type="ECO:0000313" key="5">
    <source>
        <dbReference type="EMBL" id="KAG8630319.1"/>
    </source>
</evidence>
<keyword evidence="6" id="KW-1185">Reference proteome</keyword>
<dbReference type="EMBL" id="JAESVG020000002">
    <property type="protein sequence ID" value="KAG8630319.1"/>
    <property type="molecule type" value="Genomic_DNA"/>
</dbReference>
<dbReference type="InterPro" id="IPR021858">
    <property type="entry name" value="Fun_TF"/>
</dbReference>